<dbReference type="PANTHER" id="PTHR33619">
    <property type="entry name" value="POLYSACCHARIDE EXPORT PROTEIN GFCE-RELATED"/>
    <property type="match status" value="1"/>
</dbReference>
<dbReference type="GO" id="GO:0015159">
    <property type="term" value="F:polysaccharide transmembrane transporter activity"/>
    <property type="evidence" value="ECO:0007669"/>
    <property type="project" value="InterPro"/>
</dbReference>
<feature type="signal peptide" evidence="2">
    <location>
        <begin position="1"/>
        <end position="29"/>
    </location>
</feature>
<proteinExistence type="predicted"/>
<feature type="domain" description="Polysaccharide export protein N-terminal" evidence="3">
    <location>
        <begin position="106"/>
        <end position="178"/>
    </location>
</feature>
<evidence type="ECO:0000259" key="3">
    <source>
        <dbReference type="Pfam" id="PF02563"/>
    </source>
</evidence>
<keyword evidence="5" id="KW-1185">Reference proteome</keyword>
<dbReference type="RefSeq" id="WP_128730894.1">
    <property type="nucleotide sequence ID" value="NZ_AQHF01000026.1"/>
</dbReference>
<dbReference type="AlphaFoldDB" id="A0A8I0MWX4"/>
<accession>A0A8I0MWX4</accession>
<keyword evidence="1 2" id="KW-0732">Signal</keyword>
<evidence type="ECO:0000313" key="5">
    <source>
        <dbReference type="Proteomes" id="UP000660708"/>
    </source>
</evidence>
<dbReference type="Proteomes" id="UP000660708">
    <property type="component" value="Unassembled WGS sequence"/>
</dbReference>
<feature type="chain" id="PRO_5034760803" description="Polysaccharide export protein N-terminal domain-containing protein" evidence="2">
    <location>
        <begin position="30"/>
        <end position="424"/>
    </location>
</feature>
<organism evidence="4 5">
    <name type="scientific">Pseudoalteromonas peptidolytica F12-50-A1</name>
    <dbReference type="NCBI Taxonomy" id="1315280"/>
    <lineage>
        <taxon>Bacteria</taxon>
        <taxon>Pseudomonadati</taxon>
        <taxon>Pseudomonadota</taxon>
        <taxon>Gammaproteobacteria</taxon>
        <taxon>Alteromonadales</taxon>
        <taxon>Pseudoalteromonadaceae</taxon>
        <taxon>Pseudoalteromonas</taxon>
    </lineage>
</organism>
<dbReference type="EMBL" id="AQHF01000026">
    <property type="protein sequence ID" value="MBE0347439.1"/>
    <property type="molecule type" value="Genomic_DNA"/>
</dbReference>
<dbReference type="Gene3D" id="3.10.560.10">
    <property type="entry name" value="Outer membrane lipoprotein wza domain like"/>
    <property type="match status" value="1"/>
</dbReference>
<dbReference type="Pfam" id="PF02563">
    <property type="entry name" value="Poly_export"/>
    <property type="match status" value="1"/>
</dbReference>
<evidence type="ECO:0000256" key="2">
    <source>
        <dbReference type="SAM" id="SignalP"/>
    </source>
</evidence>
<dbReference type="PROSITE" id="PS51257">
    <property type="entry name" value="PROKAR_LIPOPROTEIN"/>
    <property type="match status" value="1"/>
</dbReference>
<comment type="caution">
    <text evidence="4">The sequence shown here is derived from an EMBL/GenBank/DDBJ whole genome shotgun (WGS) entry which is preliminary data.</text>
</comment>
<dbReference type="InterPro" id="IPR049712">
    <property type="entry name" value="Poly_export"/>
</dbReference>
<reference evidence="4 5" key="1">
    <citation type="submission" date="2015-06" db="EMBL/GenBank/DDBJ databases">
        <title>Genome sequence of Pseudoalteromonas peptidolytica.</title>
        <authorList>
            <person name="Xie B.-B."/>
            <person name="Rong J.-C."/>
            <person name="Qin Q.-L."/>
            <person name="Zhang Y.-Z."/>
        </authorList>
    </citation>
    <scope>NUCLEOTIDE SEQUENCE [LARGE SCALE GENOMIC DNA]</scope>
    <source>
        <strain evidence="4 5">F12-50-A1</strain>
    </source>
</reference>
<dbReference type="Gene3D" id="3.30.1950.10">
    <property type="entry name" value="wza like domain"/>
    <property type="match status" value="1"/>
</dbReference>
<evidence type="ECO:0000313" key="4">
    <source>
        <dbReference type="EMBL" id="MBE0347439.1"/>
    </source>
</evidence>
<evidence type="ECO:0000256" key="1">
    <source>
        <dbReference type="ARBA" id="ARBA00022729"/>
    </source>
</evidence>
<sequence length="424" mass="45763">MKHVHKATWIKILTVTLVSGILLGCANNAALVELEDDDMQFYGYPNATGKAIKHQAVSSVFATNIDCVDAQQFAAPTNFRVDKPLLLPDSKQMLHAITTSLSSESLPLSPGDLIELSMEYGEGFNGRYILDTTGSIFLPVAGAVKASGLTSHQLAQKLELTLTKAKIFKAYTIDVSVKVLNWAAIEVPVSGAVFQPGRVTINSALPEQVMEERIGASGDYSNQRLLSEAIRAAAGIRPDAKLDQVILIRQGWQIEADLSGILTGQPVKDYALIAGDQVIVPSTGCFQPHLVRPSQITPKGFRVFMSNLIDSAMSNSNAAIGRFSSNLPYGTRLLQAAISANCVGGKAYTNAPRRVALVSNNPITGQTQVIERSVEQLMRMPYRDLINPYVMPNDAIACYDSDVTNLRDIAGTLLDLIAPFSALN</sequence>
<dbReference type="PANTHER" id="PTHR33619:SF3">
    <property type="entry name" value="POLYSACCHARIDE EXPORT PROTEIN GFCE-RELATED"/>
    <property type="match status" value="1"/>
</dbReference>
<protein>
    <recommendedName>
        <fullName evidence="3">Polysaccharide export protein N-terminal domain-containing protein</fullName>
    </recommendedName>
</protein>
<dbReference type="InterPro" id="IPR003715">
    <property type="entry name" value="Poly_export_N"/>
</dbReference>
<gene>
    <name evidence="4" type="ORF">PPEP_a1895</name>
</gene>
<name>A0A8I0MWX4_9GAMM</name>